<name>A0ABR2X4Q1_9FUNG</name>
<organism evidence="7 8">
    <name type="scientific">Basidiobolus ranarum</name>
    <dbReference type="NCBI Taxonomy" id="34480"/>
    <lineage>
        <taxon>Eukaryota</taxon>
        <taxon>Fungi</taxon>
        <taxon>Fungi incertae sedis</taxon>
        <taxon>Zoopagomycota</taxon>
        <taxon>Entomophthoromycotina</taxon>
        <taxon>Basidiobolomycetes</taxon>
        <taxon>Basidiobolales</taxon>
        <taxon>Basidiobolaceae</taxon>
        <taxon>Basidiobolus</taxon>
    </lineage>
</organism>
<comment type="caution">
    <text evidence="7">The sequence shown here is derived from an EMBL/GenBank/DDBJ whole genome shotgun (WGS) entry which is preliminary data.</text>
</comment>
<evidence type="ECO:0000256" key="5">
    <source>
        <dbReference type="ARBA" id="ARBA00023136"/>
    </source>
</evidence>
<feature type="transmembrane region" description="Helical" evidence="6">
    <location>
        <begin position="12"/>
        <end position="33"/>
    </location>
</feature>
<reference evidence="7 8" key="1">
    <citation type="submission" date="2023-04" db="EMBL/GenBank/DDBJ databases">
        <title>Genome of Basidiobolus ranarum AG-B5.</title>
        <authorList>
            <person name="Stajich J.E."/>
            <person name="Carter-House D."/>
            <person name="Gryganskyi A."/>
        </authorList>
    </citation>
    <scope>NUCLEOTIDE SEQUENCE [LARGE SCALE GENOMIC DNA]</scope>
    <source>
        <strain evidence="7 8">AG-B5</strain>
    </source>
</reference>
<comment type="subcellular location">
    <subcellularLocation>
        <location evidence="1">Endomembrane system</location>
        <topology evidence="1">Multi-pass membrane protein</topology>
    </subcellularLocation>
</comment>
<dbReference type="Pfam" id="PF10233">
    <property type="entry name" value="Cg6151-P"/>
    <property type="match status" value="1"/>
</dbReference>
<evidence type="ECO:0000313" key="7">
    <source>
        <dbReference type="EMBL" id="KAK9768762.1"/>
    </source>
</evidence>
<keyword evidence="3 6" id="KW-0812">Transmembrane</keyword>
<evidence type="ECO:0000256" key="2">
    <source>
        <dbReference type="ARBA" id="ARBA00005738"/>
    </source>
</evidence>
<protein>
    <submittedName>
        <fullName evidence="7">Golgi apparatus membrane protein tvp18</fullName>
    </submittedName>
</protein>
<evidence type="ECO:0000313" key="8">
    <source>
        <dbReference type="Proteomes" id="UP001479436"/>
    </source>
</evidence>
<evidence type="ECO:0000256" key="3">
    <source>
        <dbReference type="ARBA" id="ARBA00022692"/>
    </source>
</evidence>
<evidence type="ECO:0000256" key="1">
    <source>
        <dbReference type="ARBA" id="ARBA00004127"/>
    </source>
</evidence>
<feature type="transmembrane region" description="Helical" evidence="6">
    <location>
        <begin position="77"/>
        <end position="95"/>
    </location>
</feature>
<keyword evidence="8" id="KW-1185">Reference proteome</keyword>
<dbReference type="Proteomes" id="UP001479436">
    <property type="component" value="Unassembled WGS sequence"/>
</dbReference>
<dbReference type="SMART" id="SM01077">
    <property type="entry name" value="Cg6151-P"/>
    <property type="match status" value="1"/>
</dbReference>
<comment type="similarity">
    <text evidence="2">Belongs to the TVP18 family.</text>
</comment>
<feature type="transmembrane region" description="Helical" evidence="6">
    <location>
        <begin position="39"/>
        <end position="65"/>
    </location>
</feature>
<accession>A0ABR2X4Q1</accession>
<dbReference type="PANTHER" id="PTHR13314">
    <property type="entry name" value="CALCIUM CHANNEL FLOWER HOMOLOG"/>
    <property type="match status" value="1"/>
</dbReference>
<dbReference type="InterPro" id="IPR019365">
    <property type="entry name" value="TVP18/Ca-channel_flower"/>
</dbReference>
<gene>
    <name evidence="7" type="primary">TVP18_1</name>
    <name evidence="7" type="ORF">K7432_000364</name>
</gene>
<keyword evidence="5 6" id="KW-0472">Membrane</keyword>
<sequence>MSVVDEFKSGNFSIYGQWSAIIAAICLVVFGIIKFTSVVVFAIFGFIFAVCILILEIPFCGMVIPKSSVVTDRFSSNLMRAILYLVFAIVIWVSIAQKFTVLFLGALFLTFSVLFYGIAHLRGQDRSSSTLTGGSGVHNYPI</sequence>
<evidence type="ECO:0000256" key="6">
    <source>
        <dbReference type="SAM" id="Phobius"/>
    </source>
</evidence>
<evidence type="ECO:0000256" key="4">
    <source>
        <dbReference type="ARBA" id="ARBA00022989"/>
    </source>
</evidence>
<dbReference type="EMBL" id="JASJQH010000006">
    <property type="protein sequence ID" value="KAK9768762.1"/>
    <property type="molecule type" value="Genomic_DNA"/>
</dbReference>
<feature type="transmembrane region" description="Helical" evidence="6">
    <location>
        <begin position="101"/>
        <end position="119"/>
    </location>
</feature>
<dbReference type="PANTHER" id="PTHR13314:SF2">
    <property type="entry name" value="CALCIUM CHANNEL FLOWER HOMOLOG"/>
    <property type="match status" value="1"/>
</dbReference>
<proteinExistence type="inferred from homology"/>
<keyword evidence="4 6" id="KW-1133">Transmembrane helix</keyword>